<gene>
    <name evidence="2" type="ORF">TCAL_05011</name>
</gene>
<evidence type="ECO:0000313" key="2">
    <source>
        <dbReference type="EMBL" id="TRY78308.1"/>
    </source>
</evidence>
<name>A0A553PKV2_TIGCA</name>
<keyword evidence="3" id="KW-1185">Reference proteome</keyword>
<sequence length="111" mass="12265">MKTFLHLALVLALTIVGIKSECLVDDLECTSTEGALEALEAQDPHDCMQQCKNSPSASQINYAYMPAYHLGIVMCYCLAECQPKRKYFALVADLTDSTTSEVCKLSYGYEP</sequence>
<accession>A0A553PKV2</accession>
<keyword evidence="1" id="KW-0732">Signal</keyword>
<feature type="chain" id="PRO_5021872140" description="Secreted protein" evidence="1">
    <location>
        <begin position="21"/>
        <end position="111"/>
    </location>
</feature>
<comment type="caution">
    <text evidence="2">The sequence shown here is derived from an EMBL/GenBank/DDBJ whole genome shotgun (WGS) entry which is preliminary data.</text>
</comment>
<dbReference type="Proteomes" id="UP000318571">
    <property type="component" value="Chromosome 11"/>
</dbReference>
<dbReference type="EMBL" id="VCGU01000003">
    <property type="protein sequence ID" value="TRY78308.1"/>
    <property type="molecule type" value="Genomic_DNA"/>
</dbReference>
<evidence type="ECO:0008006" key="4">
    <source>
        <dbReference type="Google" id="ProtNLM"/>
    </source>
</evidence>
<feature type="signal peptide" evidence="1">
    <location>
        <begin position="1"/>
        <end position="20"/>
    </location>
</feature>
<protein>
    <recommendedName>
        <fullName evidence="4">Secreted protein</fullName>
    </recommendedName>
</protein>
<dbReference type="AlphaFoldDB" id="A0A553PKV2"/>
<evidence type="ECO:0000313" key="3">
    <source>
        <dbReference type="Proteomes" id="UP000318571"/>
    </source>
</evidence>
<evidence type="ECO:0000256" key="1">
    <source>
        <dbReference type="SAM" id="SignalP"/>
    </source>
</evidence>
<proteinExistence type="predicted"/>
<reference evidence="2 3" key="1">
    <citation type="journal article" date="2018" name="Nat. Ecol. Evol.">
        <title>Genomic signatures of mitonuclear coevolution across populations of Tigriopus californicus.</title>
        <authorList>
            <person name="Barreto F.S."/>
            <person name="Watson E.T."/>
            <person name="Lima T.G."/>
            <person name="Willett C.S."/>
            <person name="Edmands S."/>
            <person name="Li W."/>
            <person name="Burton R.S."/>
        </authorList>
    </citation>
    <scope>NUCLEOTIDE SEQUENCE [LARGE SCALE GENOMIC DNA]</scope>
    <source>
        <strain evidence="2 3">San Diego</strain>
    </source>
</reference>
<organism evidence="2 3">
    <name type="scientific">Tigriopus californicus</name>
    <name type="common">Marine copepod</name>
    <dbReference type="NCBI Taxonomy" id="6832"/>
    <lineage>
        <taxon>Eukaryota</taxon>
        <taxon>Metazoa</taxon>
        <taxon>Ecdysozoa</taxon>
        <taxon>Arthropoda</taxon>
        <taxon>Crustacea</taxon>
        <taxon>Multicrustacea</taxon>
        <taxon>Hexanauplia</taxon>
        <taxon>Copepoda</taxon>
        <taxon>Harpacticoida</taxon>
        <taxon>Harpacticidae</taxon>
        <taxon>Tigriopus</taxon>
    </lineage>
</organism>